<dbReference type="AlphaFoldDB" id="A0A2R6XED2"/>
<organism evidence="9 10">
    <name type="scientific">Marchantia polymorpha</name>
    <name type="common">Common liverwort</name>
    <name type="synonym">Marchantia aquatica</name>
    <dbReference type="NCBI Taxonomy" id="3197"/>
    <lineage>
        <taxon>Eukaryota</taxon>
        <taxon>Viridiplantae</taxon>
        <taxon>Streptophyta</taxon>
        <taxon>Embryophyta</taxon>
        <taxon>Marchantiophyta</taxon>
        <taxon>Marchantiopsida</taxon>
        <taxon>Marchantiidae</taxon>
        <taxon>Marchantiales</taxon>
        <taxon>Marchantiaceae</taxon>
        <taxon>Marchantia</taxon>
    </lineage>
</organism>
<dbReference type="GO" id="GO:0008270">
    <property type="term" value="F:zinc ion binding"/>
    <property type="evidence" value="ECO:0007669"/>
    <property type="project" value="UniProtKB-KW"/>
</dbReference>
<feature type="compositionally biased region" description="Low complexity" evidence="6">
    <location>
        <begin position="91"/>
        <end position="111"/>
    </location>
</feature>
<evidence type="ECO:0000313" key="10">
    <source>
        <dbReference type="Proteomes" id="UP000244005"/>
    </source>
</evidence>
<sequence>MAQESWKRDKEETGCQPPEGPVLCTNNCGFFGSATTSNLCSKCYRDLVLKQAKATSAKAAAEKAFLTTAPNDFSLERTDQSARQALETLAAVAPSASEPSSGGGTSSSTAADEQEPPRQQAPNRCFSCKKRVGLTGFKCRCGNTFCSLHRYSDKHSCSFDYKTAGRDAIAKANPVVKADKIDKI</sequence>
<evidence type="ECO:0000256" key="3">
    <source>
        <dbReference type="ARBA" id="ARBA00022771"/>
    </source>
</evidence>
<dbReference type="Gene3D" id="1.20.5.4770">
    <property type="match status" value="1"/>
</dbReference>
<reference evidence="10" key="1">
    <citation type="journal article" date="2017" name="Cell">
        <title>Insights into land plant evolution garnered from the Marchantia polymorpha genome.</title>
        <authorList>
            <person name="Bowman J.L."/>
            <person name="Kohchi T."/>
            <person name="Yamato K.T."/>
            <person name="Jenkins J."/>
            <person name="Shu S."/>
            <person name="Ishizaki K."/>
            <person name="Yamaoka S."/>
            <person name="Nishihama R."/>
            <person name="Nakamura Y."/>
            <person name="Berger F."/>
            <person name="Adam C."/>
            <person name="Aki S.S."/>
            <person name="Althoff F."/>
            <person name="Araki T."/>
            <person name="Arteaga-Vazquez M.A."/>
            <person name="Balasubrmanian S."/>
            <person name="Barry K."/>
            <person name="Bauer D."/>
            <person name="Boehm C.R."/>
            <person name="Briginshaw L."/>
            <person name="Caballero-Perez J."/>
            <person name="Catarino B."/>
            <person name="Chen F."/>
            <person name="Chiyoda S."/>
            <person name="Chovatia M."/>
            <person name="Davies K.M."/>
            <person name="Delmans M."/>
            <person name="Demura T."/>
            <person name="Dierschke T."/>
            <person name="Dolan L."/>
            <person name="Dorantes-Acosta A.E."/>
            <person name="Eklund D.M."/>
            <person name="Florent S.N."/>
            <person name="Flores-Sandoval E."/>
            <person name="Fujiyama A."/>
            <person name="Fukuzawa H."/>
            <person name="Galik B."/>
            <person name="Grimanelli D."/>
            <person name="Grimwood J."/>
            <person name="Grossniklaus U."/>
            <person name="Hamada T."/>
            <person name="Haseloff J."/>
            <person name="Hetherington A.J."/>
            <person name="Higo A."/>
            <person name="Hirakawa Y."/>
            <person name="Hundley H.N."/>
            <person name="Ikeda Y."/>
            <person name="Inoue K."/>
            <person name="Inoue S.I."/>
            <person name="Ishida S."/>
            <person name="Jia Q."/>
            <person name="Kakita M."/>
            <person name="Kanazawa T."/>
            <person name="Kawai Y."/>
            <person name="Kawashima T."/>
            <person name="Kennedy M."/>
            <person name="Kinose K."/>
            <person name="Kinoshita T."/>
            <person name="Kohara Y."/>
            <person name="Koide E."/>
            <person name="Komatsu K."/>
            <person name="Kopischke S."/>
            <person name="Kubo M."/>
            <person name="Kyozuka J."/>
            <person name="Lagercrantz U."/>
            <person name="Lin S.S."/>
            <person name="Lindquist E."/>
            <person name="Lipzen A.M."/>
            <person name="Lu C.W."/>
            <person name="De Luna E."/>
            <person name="Martienssen R.A."/>
            <person name="Minamino N."/>
            <person name="Mizutani M."/>
            <person name="Mizutani M."/>
            <person name="Mochizuki N."/>
            <person name="Monte I."/>
            <person name="Mosher R."/>
            <person name="Nagasaki H."/>
            <person name="Nakagami H."/>
            <person name="Naramoto S."/>
            <person name="Nishitani K."/>
            <person name="Ohtani M."/>
            <person name="Okamoto T."/>
            <person name="Okumura M."/>
            <person name="Phillips J."/>
            <person name="Pollak B."/>
            <person name="Reinders A."/>
            <person name="Rovekamp M."/>
            <person name="Sano R."/>
            <person name="Sawa S."/>
            <person name="Schmid M.W."/>
            <person name="Shirakawa M."/>
            <person name="Solano R."/>
            <person name="Spunde A."/>
            <person name="Suetsugu N."/>
            <person name="Sugano S."/>
            <person name="Sugiyama A."/>
            <person name="Sun R."/>
            <person name="Suzuki Y."/>
            <person name="Takenaka M."/>
            <person name="Takezawa D."/>
            <person name="Tomogane H."/>
            <person name="Tsuzuki M."/>
            <person name="Ueda T."/>
            <person name="Umeda M."/>
            <person name="Ward J.M."/>
            <person name="Watanabe Y."/>
            <person name="Yazaki K."/>
            <person name="Yokoyama R."/>
            <person name="Yoshitake Y."/>
            <person name="Yotsui I."/>
            <person name="Zachgo S."/>
            <person name="Schmutz J."/>
        </authorList>
    </citation>
    <scope>NUCLEOTIDE SEQUENCE [LARGE SCALE GENOMIC DNA]</scope>
    <source>
        <strain evidence="10">Tak-1</strain>
    </source>
</reference>
<dbReference type="SUPFAM" id="SSF118310">
    <property type="entry name" value="AN1-like Zinc finger"/>
    <property type="match status" value="1"/>
</dbReference>
<feature type="region of interest" description="Disordered" evidence="6">
    <location>
        <begin position="1"/>
        <end position="20"/>
    </location>
</feature>
<accession>A0A2R6XED2</accession>
<dbReference type="OrthoDB" id="428577at2759"/>
<dbReference type="FunFam" id="4.10.1110.10:FF:000001">
    <property type="entry name" value="Zinc finger AN1-type containing 6"/>
    <property type="match status" value="1"/>
</dbReference>
<dbReference type="Pfam" id="PF01754">
    <property type="entry name" value="zf-A20"/>
    <property type="match status" value="1"/>
</dbReference>
<keyword evidence="3 5" id="KW-0863">Zinc-finger</keyword>
<evidence type="ECO:0000259" key="7">
    <source>
        <dbReference type="PROSITE" id="PS51036"/>
    </source>
</evidence>
<dbReference type="PANTHER" id="PTHR10634:SF149">
    <property type="entry name" value="AN1-TYPE DOMAIN-CONTAINING PROTEIN-RELATED"/>
    <property type="match status" value="1"/>
</dbReference>
<dbReference type="GO" id="GO:0003677">
    <property type="term" value="F:DNA binding"/>
    <property type="evidence" value="ECO:0007669"/>
    <property type="project" value="InterPro"/>
</dbReference>
<comment type="function">
    <text evidence="1">May be involved in environmental stress response.</text>
</comment>
<evidence type="ECO:0000259" key="8">
    <source>
        <dbReference type="PROSITE" id="PS51039"/>
    </source>
</evidence>
<dbReference type="EMBL" id="KZ772692">
    <property type="protein sequence ID" value="PTQ44464.1"/>
    <property type="molecule type" value="Genomic_DNA"/>
</dbReference>
<dbReference type="OMA" id="CYRDLFM"/>
<dbReference type="PROSITE" id="PS51036">
    <property type="entry name" value="ZF_A20"/>
    <property type="match status" value="1"/>
</dbReference>
<feature type="domain" description="A20-type" evidence="7">
    <location>
        <begin position="18"/>
        <end position="52"/>
    </location>
</feature>
<evidence type="ECO:0000256" key="2">
    <source>
        <dbReference type="ARBA" id="ARBA00022723"/>
    </source>
</evidence>
<dbReference type="SUPFAM" id="SSF57716">
    <property type="entry name" value="Glucocorticoid receptor-like (DNA-binding domain)"/>
    <property type="match status" value="1"/>
</dbReference>
<keyword evidence="4" id="KW-0862">Zinc</keyword>
<feature type="compositionally biased region" description="Basic and acidic residues" evidence="6">
    <location>
        <begin position="1"/>
        <end position="13"/>
    </location>
</feature>
<dbReference type="PROSITE" id="PS51039">
    <property type="entry name" value="ZF_AN1"/>
    <property type="match status" value="1"/>
</dbReference>
<gene>
    <name evidence="9" type="ORF">MARPO_0020s0114</name>
</gene>
<dbReference type="InterPro" id="IPR000058">
    <property type="entry name" value="Znf_AN1"/>
</dbReference>
<dbReference type="Pfam" id="PF01428">
    <property type="entry name" value="zf-AN1"/>
    <property type="match status" value="1"/>
</dbReference>
<evidence type="ECO:0000256" key="4">
    <source>
        <dbReference type="ARBA" id="ARBA00022833"/>
    </source>
</evidence>
<dbReference type="PANTHER" id="PTHR10634">
    <property type="entry name" value="AN1-TYPE ZINC FINGER PROTEIN"/>
    <property type="match status" value="1"/>
</dbReference>
<dbReference type="Gene3D" id="4.10.1110.10">
    <property type="entry name" value="AN1-like Zinc finger"/>
    <property type="match status" value="1"/>
</dbReference>
<dbReference type="SMART" id="SM00259">
    <property type="entry name" value="ZnF_A20"/>
    <property type="match status" value="1"/>
</dbReference>
<dbReference type="SMART" id="SM00154">
    <property type="entry name" value="ZnF_AN1"/>
    <property type="match status" value="1"/>
</dbReference>
<proteinExistence type="predicted"/>
<dbReference type="Gramene" id="Mp4g23510.1">
    <property type="protein sequence ID" value="Mp4g23510.1.cds1"/>
    <property type="gene ID" value="Mp4g23510"/>
</dbReference>
<dbReference type="InterPro" id="IPR050652">
    <property type="entry name" value="AN1_A20_ZnFinger"/>
</dbReference>
<dbReference type="Proteomes" id="UP000244005">
    <property type="component" value="Unassembled WGS sequence"/>
</dbReference>
<feature type="region of interest" description="Disordered" evidence="6">
    <location>
        <begin position="91"/>
        <end position="122"/>
    </location>
</feature>
<evidence type="ECO:0000256" key="1">
    <source>
        <dbReference type="ARBA" id="ARBA00003732"/>
    </source>
</evidence>
<name>A0A2R6XED2_MARPO</name>
<keyword evidence="10" id="KW-1185">Reference proteome</keyword>
<feature type="domain" description="AN1-type" evidence="8">
    <location>
        <begin position="119"/>
        <end position="165"/>
    </location>
</feature>
<evidence type="ECO:0000256" key="5">
    <source>
        <dbReference type="PROSITE-ProRule" id="PRU00449"/>
    </source>
</evidence>
<keyword evidence="2" id="KW-0479">Metal-binding</keyword>
<dbReference type="InterPro" id="IPR035896">
    <property type="entry name" value="AN1-like_Znf"/>
</dbReference>
<evidence type="ECO:0000313" key="9">
    <source>
        <dbReference type="EMBL" id="PTQ44464.1"/>
    </source>
</evidence>
<dbReference type="InterPro" id="IPR002653">
    <property type="entry name" value="Znf_A20"/>
</dbReference>
<protein>
    <submittedName>
        <fullName evidence="9">Uncharacterized protein</fullName>
    </submittedName>
</protein>
<evidence type="ECO:0000256" key="6">
    <source>
        <dbReference type="SAM" id="MobiDB-lite"/>
    </source>
</evidence>